<evidence type="ECO:0000313" key="2">
    <source>
        <dbReference type="Proteomes" id="UP000663508"/>
    </source>
</evidence>
<dbReference type="AlphaFoldDB" id="A0A8H8WZU5"/>
<dbReference type="EMBL" id="AP024145">
    <property type="protein sequence ID" value="BCM86982.1"/>
    <property type="molecule type" value="Genomic_DNA"/>
</dbReference>
<accession>A0A8H8WZU5</accession>
<dbReference type="KEGG" id="mind:mvi_54430"/>
<dbReference type="Proteomes" id="UP000663508">
    <property type="component" value="Chromosome"/>
</dbReference>
<sequence length="56" mass="6278">MNAGKFDEFFASDIANVREVAKNAGDPTRYDEAIKEMIKYKECLDKHGITPGKTGR</sequence>
<reference evidence="1" key="1">
    <citation type="submission" date="2020-11" db="EMBL/GenBank/DDBJ databases">
        <title>Complete genome sequence of a novel pathogenic Methylobacterium strain isolated from rice in Vietnam.</title>
        <authorList>
            <person name="Lai K."/>
            <person name="Okazaki S."/>
            <person name="Higashi K."/>
            <person name="Mori H."/>
            <person name="Toyoda A."/>
            <person name="Kurokawa K."/>
        </authorList>
    </citation>
    <scope>NUCLEOTIDE SEQUENCE</scope>
    <source>
        <strain evidence="1">VL1</strain>
    </source>
</reference>
<organism evidence="1 2">
    <name type="scientific">Methylobacterium indicum</name>
    <dbReference type="NCBI Taxonomy" id="1775910"/>
    <lineage>
        <taxon>Bacteria</taxon>
        <taxon>Pseudomonadati</taxon>
        <taxon>Pseudomonadota</taxon>
        <taxon>Alphaproteobacteria</taxon>
        <taxon>Hyphomicrobiales</taxon>
        <taxon>Methylobacteriaceae</taxon>
        <taxon>Methylobacterium</taxon>
    </lineage>
</organism>
<gene>
    <name evidence="1" type="ORF">mvi_54430</name>
</gene>
<protein>
    <submittedName>
        <fullName evidence="1">Uncharacterized protein</fullName>
    </submittedName>
</protein>
<evidence type="ECO:0000313" key="1">
    <source>
        <dbReference type="EMBL" id="BCM86982.1"/>
    </source>
</evidence>
<name>A0A8H8WZU5_9HYPH</name>
<proteinExistence type="predicted"/>